<dbReference type="NCBIfam" id="TIGR01444">
    <property type="entry name" value="fkbM_fam"/>
    <property type="match status" value="1"/>
</dbReference>
<name>A0A7S3ZGA2_9EUKA</name>
<evidence type="ECO:0000313" key="3">
    <source>
        <dbReference type="EMBL" id="CAE0682325.1"/>
    </source>
</evidence>
<dbReference type="GO" id="GO:0005789">
    <property type="term" value="C:endoplasmic reticulum membrane"/>
    <property type="evidence" value="ECO:0007669"/>
    <property type="project" value="TreeGrafter"/>
</dbReference>
<dbReference type="GO" id="GO:0005794">
    <property type="term" value="C:Golgi apparatus"/>
    <property type="evidence" value="ECO:0007669"/>
    <property type="project" value="TreeGrafter"/>
</dbReference>
<evidence type="ECO:0000256" key="1">
    <source>
        <dbReference type="SAM" id="Phobius"/>
    </source>
</evidence>
<dbReference type="GO" id="GO:0005886">
    <property type="term" value="C:plasma membrane"/>
    <property type="evidence" value="ECO:0007669"/>
    <property type="project" value="TreeGrafter"/>
</dbReference>
<dbReference type="PANTHER" id="PTHR34009:SF2">
    <property type="entry name" value="PROTEIN STAR"/>
    <property type="match status" value="1"/>
</dbReference>
<evidence type="ECO:0000259" key="2">
    <source>
        <dbReference type="Pfam" id="PF05050"/>
    </source>
</evidence>
<dbReference type="InterPro" id="IPR006342">
    <property type="entry name" value="FkbM_mtfrase"/>
</dbReference>
<dbReference type="AlphaFoldDB" id="A0A7S3ZGA2"/>
<dbReference type="EMBL" id="HBIV01049160">
    <property type="protein sequence ID" value="CAE0682325.1"/>
    <property type="molecule type" value="Transcribed_RNA"/>
</dbReference>
<sequence length="343" mass="38349">MRYAPSGLGCPMNYRLLLTVAVIAFGPVTYWFQFTDSDHHNIVIVKHAREIHDLLEVAKREFVRSREQEEECARWLGNGGIRTFTSQYGQDVWAFKNLFSNFSEVTGKRNGVYVDLAAYHPRNLSNTYFLDVCLGWRGICIEADPAKAKRFKTNPRRRGCLLVETCVAESDGKTIRFESHPDRGDVTSLELRNSDEVRKGAGAWFSKVHGAPKEVELQCKTLASILKENGVSHVDYMSLDIEGAEPAALAGADFRSTSIDVINMEGNPNEVTNGADSSSAKQAADILRRQGFHYMTGTGFRGRGAIDTLWIHTSSPWMQNCTWQGWGDKPSRSACKMSLPKSN</sequence>
<accession>A0A7S3ZGA2</accession>
<feature type="domain" description="Methyltransferase FkbM" evidence="2">
    <location>
        <begin position="117"/>
        <end position="294"/>
    </location>
</feature>
<feature type="transmembrane region" description="Helical" evidence="1">
    <location>
        <begin position="12"/>
        <end position="32"/>
    </location>
</feature>
<organism evidence="3">
    <name type="scientific">Lotharella globosa</name>
    <dbReference type="NCBI Taxonomy" id="91324"/>
    <lineage>
        <taxon>Eukaryota</taxon>
        <taxon>Sar</taxon>
        <taxon>Rhizaria</taxon>
        <taxon>Cercozoa</taxon>
        <taxon>Chlorarachniophyceae</taxon>
        <taxon>Lotharella</taxon>
    </lineage>
</organism>
<dbReference type="InterPro" id="IPR053202">
    <property type="entry name" value="EGF_Rcpt_Signaling_Reg"/>
</dbReference>
<dbReference type="Gene3D" id="3.40.50.150">
    <property type="entry name" value="Vaccinia Virus protein VP39"/>
    <property type="match status" value="1"/>
</dbReference>
<keyword evidence="1" id="KW-1133">Transmembrane helix</keyword>
<dbReference type="Pfam" id="PF05050">
    <property type="entry name" value="Methyltransf_21"/>
    <property type="match status" value="1"/>
</dbReference>
<dbReference type="InterPro" id="IPR029063">
    <property type="entry name" value="SAM-dependent_MTases_sf"/>
</dbReference>
<protein>
    <recommendedName>
        <fullName evidence="2">Methyltransferase FkbM domain-containing protein</fullName>
    </recommendedName>
</protein>
<dbReference type="SUPFAM" id="SSF53335">
    <property type="entry name" value="S-adenosyl-L-methionine-dependent methyltransferases"/>
    <property type="match status" value="1"/>
</dbReference>
<dbReference type="PANTHER" id="PTHR34009">
    <property type="entry name" value="PROTEIN STAR"/>
    <property type="match status" value="1"/>
</dbReference>
<keyword evidence="1" id="KW-0472">Membrane</keyword>
<dbReference type="GO" id="GO:0016197">
    <property type="term" value="P:endosomal transport"/>
    <property type="evidence" value="ECO:0007669"/>
    <property type="project" value="TreeGrafter"/>
</dbReference>
<keyword evidence="1" id="KW-0812">Transmembrane</keyword>
<dbReference type="GO" id="GO:0006888">
    <property type="term" value="P:endoplasmic reticulum to Golgi vesicle-mediated transport"/>
    <property type="evidence" value="ECO:0007669"/>
    <property type="project" value="TreeGrafter"/>
</dbReference>
<gene>
    <name evidence="3" type="ORF">LGLO00237_LOCUS34113</name>
</gene>
<proteinExistence type="predicted"/>
<reference evidence="3" key="1">
    <citation type="submission" date="2021-01" db="EMBL/GenBank/DDBJ databases">
        <authorList>
            <person name="Corre E."/>
            <person name="Pelletier E."/>
            <person name="Niang G."/>
            <person name="Scheremetjew M."/>
            <person name="Finn R."/>
            <person name="Kale V."/>
            <person name="Holt S."/>
            <person name="Cochrane G."/>
            <person name="Meng A."/>
            <person name="Brown T."/>
            <person name="Cohen L."/>
        </authorList>
    </citation>
    <scope>NUCLEOTIDE SEQUENCE</scope>
    <source>
        <strain evidence="3">CCCM811</strain>
    </source>
</reference>
<dbReference type="GO" id="GO:0031902">
    <property type="term" value="C:late endosome membrane"/>
    <property type="evidence" value="ECO:0007669"/>
    <property type="project" value="TreeGrafter"/>
</dbReference>